<feature type="region of interest" description="Disordered" evidence="1">
    <location>
        <begin position="93"/>
        <end position="135"/>
    </location>
</feature>
<protein>
    <recommendedName>
        <fullName evidence="4">CCHC-type domain-containing protein</fullName>
    </recommendedName>
</protein>
<dbReference type="EMBL" id="JBBPBN010000010">
    <property type="protein sequence ID" value="KAK9030455.1"/>
    <property type="molecule type" value="Genomic_DNA"/>
</dbReference>
<name>A0ABR2SZI5_9ROSI</name>
<feature type="compositionally biased region" description="Polar residues" evidence="1">
    <location>
        <begin position="98"/>
        <end position="125"/>
    </location>
</feature>
<reference evidence="2 3" key="1">
    <citation type="journal article" date="2024" name="G3 (Bethesda)">
        <title>Genome assembly of Hibiscus sabdariffa L. provides insights into metabolisms of medicinal natural products.</title>
        <authorList>
            <person name="Kim T."/>
        </authorList>
    </citation>
    <scope>NUCLEOTIDE SEQUENCE [LARGE SCALE GENOMIC DNA]</scope>
    <source>
        <strain evidence="2">TK-2024</strain>
        <tissue evidence="2">Old leaves</tissue>
    </source>
</reference>
<keyword evidence="3" id="KW-1185">Reference proteome</keyword>
<evidence type="ECO:0008006" key="4">
    <source>
        <dbReference type="Google" id="ProtNLM"/>
    </source>
</evidence>
<organism evidence="2 3">
    <name type="scientific">Hibiscus sabdariffa</name>
    <name type="common">roselle</name>
    <dbReference type="NCBI Taxonomy" id="183260"/>
    <lineage>
        <taxon>Eukaryota</taxon>
        <taxon>Viridiplantae</taxon>
        <taxon>Streptophyta</taxon>
        <taxon>Embryophyta</taxon>
        <taxon>Tracheophyta</taxon>
        <taxon>Spermatophyta</taxon>
        <taxon>Magnoliopsida</taxon>
        <taxon>eudicotyledons</taxon>
        <taxon>Gunneridae</taxon>
        <taxon>Pentapetalae</taxon>
        <taxon>rosids</taxon>
        <taxon>malvids</taxon>
        <taxon>Malvales</taxon>
        <taxon>Malvaceae</taxon>
        <taxon>Malvoideae</taxon>
        <taxon>Hibiscus</taxon>
    </lineage>
</organism>
<accession>A0ABR2SZI5</accession>
<feature type="region of interest" description="Disordered" evidence="1">
    <location>
        <begin position="46"/>
        <end position="73"/>
    </location>
</feature>
<evidence type="ECO:0000313" key="2">
    <source>
        <dbReference type="EMBL" id="KAK9030455.1"/>
    </source>
</evidence>
<evidence type="ECO:0000256" key="1">
    <source>
        <dbReference type="SAM" id="MobiDB-lite"/>
    </source>
</evidence>
<evidence type="ECO:0000313" key="3">
    <source>
        <dbReference type="Proteomes" id="UP001396334"/>
    </source>
</evidence>
<gene>
    <name evidence="2" type="ORF">V6N11_031882</name>
</gene>
<dbReference type="Proteomes" id="UP001396334">
    <property type="component" value="Unassembled WGS sequence"/>
</dbReference>
<comment type="caution">
    <text evidence="2">The sequence shown here is derived from an EMBL/GenBank/DDBJ whole genome shotgun (WGS) entry which is preliminary data.</text>
</comment>
<proteinExistence type="predicted"/>
<sequence>MSGDSDNYLDQCYHKNTYMKAYAYTLHPINGAHDWIKSGIESVQPPIEKKMSGRPIKNRRKAKDEPKKKKPGQLSRIFLIMKCRICRVEGHNKRRCPQQGNNNSSDPNRKSTSTTSVMSNTLSSNAHKEKQKQNTVDEIDQTCYFDLRSKAFNSHQMSIDGSSVQRKSPNKKRKFIVDLINTQESSAQKELKK</sequence>